<proteinExistence type="predicted"/>
<sequence>MTIPEAQVLLRLHAMSLGRADPLEAWREEQRFASELEAQDAWDAALPGGDGYEGPRGVYPYGRG</sequence>
<name>A0A430RDN4_THESC</name>
<dbReference type="RefSeq" id="WP_126177734.1">
    <property type="nucleotide sequence ID" value="NZ_PELN01000080.1"/>
</dbReference>
<dbReference type="EMBL" id="PELY01000140">
    <property type="protein sequence ID" value="RTH26554.1"/>
    <property type="molecule type" value="Genomic_DNA"/>
</dbReference>
<dbReference type="Proteomes" id="UP000286910">
    <property type="component" value="Unassembled WGS sequence"/>
</dbReference>
<dbReference type="EMBL" id="PELR01000071">
    <property type="protein sequence ID" value="RTH05495.1"/>
    <property type="molecule type" value="Genomic_DNA"/>
</dbReference>
<dbReference type="EMBL" id="PEML01000080">
    <property type="protein sequence ID" value="RTI08642.1"/>
    <property type="molecule type" value="Genomic_DNA"/>
</dbReference>
<evidence type="ECO:0000313" key="2">
    <source>
        <dbReference type="EMBL" id="RTH05495.1"/>
    </source>
</evidence>
<dbReference type="Proteomes" id="UP000287962">
    <property type="component" value="Unassembled WGS sequence"/>
</dbReference>
<gene>
    <name evidence="4" type="ORF">CSW25_03760</name>
    <name evidence="3" type="ORF">CSW38_05685</name>
    <name evidence="2" type="ORF">CSW45_03255</name>
</gene>
<evidence type="ECO:0000313" key="6">
    <source>
        <dbReference type="Proteomes" id="UP000287306"/>
    </source>
</evidence>
<feature type="region of interest" description="Disordered" evidence="1">
    <location>
        <begin position="44"/>
        <end position="64"/>
    </location>
</feature>
<dbReference type="AlphaFoldDB" id="A0A430RDN4"/>
<evidence type="ECO:0000313" key="5">
    <source>
        <dbReference type="Proteomes" id="UP000286910"/>
    </source>
</evidence>
<dbReference type="Proteomes" id="UP000287306">
    <property type="component" value="Unassembled WGS sequence"/>
</dbReference>
<reference evidence="5 6" key="2">
    <citation type="journal article" date="2019" name="Extremophiles">
        <title>Biogeography of thermophiles and predominance of Thermus scotoductus in domestic water heaters.</title>
        <authorList>
            <person name="Wilpiszeski R.L."/>
            <person name="Zhang Z."/>
            <person name="House C.H."/>
        </authorList>
    </citation>
    <scope>NUCLEOTIDE SEQUENCE [LARGE SCALE GENOMIC DNA]</scope>
    <source>
        <strain evidence="4 7">12_S12</strain>
        <strain evidence="3 6">25_S25</strain>
        <strain evidence="2 5">32_S32</strain>
    </source>
</reference>
<accession>A0A430RDN4</accession>
<evidence type="ECO:0000313" key="7">
    <source>
        <dbReference type="Proteomes" id="UP000287962"/>
    </source>
</evidence>
<evidence type="ECO:0000313" key="4">
    <source>
        <dbReference type="EMBL" id="RTI08642.1"/>
    </source>
</evidence>
<keyword evidence="7" id="KW-1185">Reference proteome</keyword>
<comment type="caution">
    <text evidence="2">The sequence shown here is derived from an EMBL/GenBank/DDBJ whole genome shotgun (WGS) entry which is preliminary data.</text>
</comment>
<reference evidence="4" key="1">
    <citation type="submission" date="2017-10" db="EMBL/GenBank/DDBJ databases">
        <authorList>
            <person name="Wilpiszeski R.L."/>
            <person name="Zhidan Z."/>
            <person name="House C.H."/>
        </authorList>
    </citation>
    <scope>NUCLEOTIDE SEQUENCE</scope>
    <source>
        <strain evidence="4">12_S12</strain>
    </source>
</reference>
<protein>
    <submittedName>
        <fullName evidence="2">Uncharacterized protein</fullName>
    </submittedName>
</protein>
<evidence type="ECO:0000313" key="3">
    <source>
        <dbReference type="EMBL" id="RTH26554.1"/>
    </source>
</evidence>
<evidence type="ECO:0000256" key="1">
    <source>
        <dbReference type="SAM" id="MobiDB-lite"/>
    </source>
</evidence>
<organism evidence="2 5">
    <name type="scientific">Thermus scotoductus</name>
    <dbReference type="NCBI Taxonomy" id="37636"/>
    <lineage>
        <taxon>Bacteria</taxon>
        <taxon>Thermotogati</taxon>
        <taxon>Deinococcota</taxon>
        <taxon>Deinococci</taxon>
        <taxon>Thermales</taxon>
        <taxon>Thermaceae</taxon>
        <taxon>Thermus</taxon>
    </lineage>
</organism>